<comment type="catalytic activity">
    <reaction evidence="8">
        <text>2 Fe(III)-[cytochrome b5] + NADH = 2 Fe(II)-[cytochrome b5] + NAD(+) + H(+)</text>
        <dbReference type="Rhea" id="RHEA:46680"/>
        <dbReference type="Rhea" id="RHEA-COMP:10438"/>
        <dbReference type="Rhea" id="RHEA-COMP:10439"/>
        <dbReference type="ChEBI" id="CHEBI:15378"/>
        <dbReference type="ChEBI" id="CHEBI:29033"/>
        <dbReference type="ChEBI" id="CHEBI:29034"/>
        <dbReference type="ChEBI" id="CHEBI:57540"/>
        <dbReference type="ChEBI" id="CHEBI:57945"/>
        <dbReference type="EC" id="1.6.2.2"/>
    </reaction>
</comment>
<organism evidence="10 11">
    <name type="scientific">Batillaria attramentaria</name>
    <dbReference type="NCBI Taxonomy" id="370345"/>
    <lineage>
        <taxon>Eukaryota</taxon>
        <taxon>Metazoa</taxon>
        <taxon>Spiralia</taxon>
        <taxon>Lophotrochozoa</taxon>
        <taxon>Mollusca</taxon>
        <taxon>Gastropoda</taxon>
        <taxon>Caenogastropoda</taxon>
        <taxon>Sorbeoconcha</taxon>
        <taxon>Cerithioidea</taxon>
        <taxon>Batillariidae</taxon>
        <taxon>Batillaria</taxon>
    </lineage>
</organism>
<dbReference type="CDD" id="cd06183">
    <property type="entry name" value="cyt_b5_reduct_like"/>
    <property type="match status" value="1"/>
</dbReference>
<evidence type="ECO:0000259" key="9">
    <source>
        <dbReference type="PROSITE" id="PS51384"/>
    </source>
</evidence>
<dbReference type="InterPro" id="IPR017938">
    <property type="entry name" value="Riboflavin_synthase-like_b-brl"/>
</dbReference>
<accession>A0ABD0LRP9</accession>
<keyword evidence="5 8" id="KW-0560">Oxidoreductase</keyword>
<evidence type="ECO:0000256" key="5">
    <source>
        <dbReference type="ARBA" id="ARBA00023002"/>
    </source>
</evidence>
<dbReference type="Pfam" id="PF00175">
    <property type="entry name" value="NAD_binding_1"/>
    <property type="match status" value="1"/>
</dbReference>
<dbReference type="PRINTS" id="PR00406">
    <property type="entry name" value="CYTB5RDTASE"/>
</dbReference>
<feature type="binding site" evidence="7">
    <location>
        <position position="150"/>
    </location>
    <ligand>
        <name>FAD</name>
        <dbReference type="ChEBI" id="CHEBI:57692"/>
    </ligand>
</feature>
<evidence type="ECO:0000256" key="6">
    <source>
        <dbReference type="ARBA" id="ARBA00023027"/>
    </source>
</evidence>
<comment type="cofactor">
    <cofactor evidence="1 7 8">
        <name>FAD</name>
        <dbReference type="ChEBI" id="CHEBI:57692"/>
    </cofactor>
</comment>
<dbReference type="EC" id="1.6.2.2" evidence="8"/>
<evidence type="ECO:0000256" key="8">
    <source>
        <dbReference type="RuleBase" id="RU361226"/>
    </source>
</evidence>
<dbReference type="InterPro" id="IPR019180">
    <property type="entry name" value="Oxidoreductase-like_N"/>
</dbReference>
<dbReference type="InterPro" id="IPR039261">
    <property type="entry name" value="FNR_nucleotide-bd"/>
</dbReference>
<dbReference type="InterPro" id="IPR001834">
    <property type="entry name" value="CBR-like"/>
</dbReference>
<dbReference type="AlphaFoldDB" id="A0ABD0LRP9"/>
<dbReference type="PANTHER" id="PTHR19370">
    <property type="entry name" value="NADH-CYTOCHROME B5 REDUCTASE"/>
    <property type="match status" value="1"/>
</dbReference>
<dbReference type="InterPro" id="IPR001709">
    <property type="entry name" value="Flavoprot_Pyr_Nucl_cyt_Rdtase"/>
</dbReference>
<comment type="caution">
    <text evidence="10">The sequence shown here is derived from an EMBL/GenBank/DDBJ whole genome shotgun (WGS) entry which is preliminary data.</text>
</comment>
<evidence type="ECO:0000313" key="10">
    <source>
        <dbReference type="EMBL" id="KAK7502229.1"/>
    </source>
</evidence>
<keyword evidence="6 8" id="KW-0520">NAD</keyword>
<protein>
    <recommendedName>
        <fullName evidence="8">NADH-cytochrome b5 reductase</fullName>
        <ecNumber evidence="8">1.6.2.2</ecNumber>
    </recommendedName>
</protein>
<reference evidence="10 11" key="1">
    <citation type="journal article" date="2023" name="Sci. Data">
        <title>Genome assembly of the Korean intertidal mud-creeper Batillaria attramentaria.</title>
        <authorList>
            <person name="Patra A.K."/>
            <person name="Ho P.T."/>
            <person name="Jun S."/>
            <person name="Lee S.J."/>
            <person name="Kim Y."/>
            <person name="Won Y.J."/>
        </authorList>
    </citation>
    <scope>NUCLEOTIDE SEQUENCE [LARGE SCALE GENOMIC DNA]</scope>
    <source>
        <strain evidence="10">Wonlab-2016</strain>
    </source>
</reference>
<dbReference type="Pfam" id="PF09791">
    <property type="entry name" value="Oxidored-like"/>
    <property type="match status" value="1"/>
</dbReference>
<dbReference type="Pfam" id="PF00970">
    <property type="entry name" value="FAD_binding_6"/>
    <property type="match status" value="1"/>
</dbReference>
<dbReference type="SUPFAM" id="SSF52343">
    <property type="entry name" value="Ferredoxin reductase-like, C-terminal NADP-linked domain"/>
    <property type="match status" value="1"/>
</dbReference>
<keyword evidence="3 7" id="KW-0285">Flavoprotein</keyword>
<dbReference type="SUPFAM" id="SSF63380">
    <property type="entry name" value="Riboflavin synthase domain-like"/>
    <property type="match status" value="1"/>
</dbReference>
<dbReference type="InterPro" id="IPR008333">
    <property type="entry name" value="Cbr1-like_FAD-bd_dom"/>
</dbReference>
<dbReference type="EMBL" id="JACVVK020000027">
    <property type="protein sequence ID" value="KAK7502229.1"/>
    <property type="molecule type" value="Genomic_DNA"/>
</dbReference>
<dbReference type="InterPro" id="IPR001433">
    <property type="entry name" value="OxRdtase_FAD/NAD-bd"/>
</dbReference>
<dbReference type="Gene3D" id="2.40.30.10">
    <property type="entry name" value="Translation factors"/>
    <property type="match status" value="1"/>
</dbReference>
<evidence type="ECO:0000256" key="3">
    <source>
        <dbReference type="ARBA" id="ARBA00022630"/>
    </source>
</evidence>
<evidence type="ECO:0000256" key="1">
    <source>
        <dbReference type="ARBA" id="ARBA00001974"/>
    </source>
</evidence>
<evidence type="ECO:0000256" key="7">
    <source>
        <dbReference type="PIRSR" id="PIRSR601834-1"/>
    </source>
</evidence>
<dbReference type="Gene3D" id="3.40.50.80">
    <property type="entry name" value="Nucleotide-binding domain of ferredoxin-NADP reductase (FNR) module"/>
    <property type="match status" value="1"/>
</dbReference>
<evidence type="ECO:0000313" key="11">
    <source>
        <dbReference type="Proteomes" id="UP001519460"/>
    </source>
</evidence>
<dbReference type="PROSITE" id="PS51384">
    <property type="entry name" value="FAD_FR"/>
    <property type="match status" value="1"/>
</dbReference>
<feature type="binding site" evidence="7">
    <location>
        <position position="158"/>
    </location>
    <ligand>
        <name>FAD</name>
        <dbReference type="ChEBI" id="CHEBI:57692"/>
    </ligand>
</feature>
<keyword evidence="4 7" id="KW-0274">FAD</keyword>
<feature type="binding site" evidence="7">
    <location>
        <position position="133"/>
    </location>
    <ligand>
        <name>FAD</name>
        <dbReference type="ChEBI" id="CHEBI:57692"/>
    </ligand>
</feature>
<dbReference type="InterPro" id="IPR017927">
    <property type="entry name" value="FAD-bd_FR_type"/>
</dbReference>
<keyword evidence="11" id="KW-1185">Reference proteome</keyword>
<feature type="binding site" evidence="7">
    <location>
        <position position="131"/>
    </location>
    <ligand>
        <name>FAD</name>
        <dbReference type="ChEBI" id="CHEBI:57692"/>
    </ligand>
</feature>
<evidence type="ECO:0000256" key="4">
    <source>
        <dbReference type="ARBA" id="ARBA00022827"/>
    </source>
</evidence>
<dbReference type="GO" id="GO:0090524">
    <property type="term" value="F:cytochrome-b5 reductase activity, acting on NADH"/>
    <property type="evidence" value="ECO:0007669"/>
    <property type="project" value="UniProtKB-EC"/>
</dbReference>
<feature type="binding site" evidence="7">
    <location>
        <position position="157"/>
    </location>
    <ligand>
        <name>FAD</name>
        <dbReference type="ChEBI" id="CHEBI:57692"/>
    </ligand>
</feature>
<proteinExistence type="inferred from homology"/>
<feature type="domain" description="FAD-binding FR-type" evidence="9">
    <location>
        <begin position="80"/>
        <end position="182"/>
    </location>
</feature>
<feature type="binding site" evidence="7">
    <location>
        <position position="148"/>
    </location>
    <ligand>
        <name>FAD</name>
        <dbReference type="ChEBI" id="CHEBI:57692"/>
    </ligand>
</feature>
<sequence>MSETDETSGLRELSRILPEKPEKPLDSDCCGSGCVPCVLDIYAEELAIWEQECARIKAGETSYSRSDSTVDAESPALSLTDYHRYQIESIIQETHNTWRYRCRLGRNQSLGLSPGQHVVIRGHLSDKAITRQYTPVSYVSCKGFFELLIKVYEDGRMSQVVKTWQVGDWLEVRGPFGTLQYLPNKYDRIIMLAAGTGIAPMAQLIQSILANEEEEGKVRLVYACRCYEEVLMRKEIAEWRRFWNFSAVFAISQQQDANSSLHQYGEEIILGRISQDMLVKELGENWEGTRILICGTRSFDAEMQQMLRTLGFPEHRVFKF</sequence>
<name>A0ABD0LRP9_9CAEN</name>
<evidence type="ECO:0000256" key="2">
    <source>
        <dbReference type="ARBA" id="ARBA00006105"/>
    </source>
</evidence>
<gene>
    <name evidence="10" type="ORF">BaRGS_00006593</name>
</gene>
<dbReference type="PRINTS" id="PR00371">
    <property type="entry name" value="FPNCR"/>
</dbReference>
<comment type="similarity">
    <text evidence="2 8">Belongs to the flavoprotein pyridine nucleotide cytochrome reductase family.</text>
</comment>
<dbReference type="Proteomes" id="UP001519460">
    <property type="component" value="Unassembled WGS sequence"/>
</dbReference>
<dbReference type="PANTHER" id="PTHR19370:SF184">
    <property type="entry name" value="NADH-CYTOCHROME B5 REDUCTASE-LIKE"/>
    <property type="match status" value="1"/>
</dbReference>